<feature type="compositionally biased region" description="Low complexity" evidence="6">
    <location>
        <begin position="453"/>
        <end position="469"/>
    </location>
</feature>
<dbReference type="InterPro" id="IPR013087">
    <property type="entry name" value="Znf_C2H2_type"/>
</dbReference>
<evidence type="ECO:0000256" key="5">
    <source>
        <dbReference type="PROSITE-ProRule" id="PRU00042"/>
    </source>
</evidence>
<dbReference type="SMART" id="SM00355">
    <property type="entry name" value="ZnF_C2H2"/>
    <property type="match status" value="2"/>
</dbReference>
<evidence type="ECO:0000313" key="8">
    <source>
        <dbReference type="EMBL" id="PVD26331.1"/>
    </source>
</evidence>
<feature type="region of interest" description="Disordered" evidence="6">
    <location>
        <begin position="237"/>
        <end position="412"/>
    </location>
</feature>
<evidence type="ECO:0000256" key="2">
    <source>
        <dbReference type="ARBA" id="ARBA00022737"/>
    </source>
</evidence>
<comment type="caution">
    <text evidence="8">The sequence shown here is derived from an EMBL/GenBank/DDBJ whole genome shotgun (WGS) entry which is preliminary data.</text>
</comment>
<dbReference type="PANTHER" id="PTHR24408">
    <property type="entry name" value="ZINC FINGER PROTEIN"/>
    <property type="match status" value="1"/>
</dbReference>
<feature type="region of interest" description="Disordered" evidence="6">
    <location>
        <begin position="680"/>
        <end position="709"/>
    </location>
</feature>
<evidence type="ECO:0000313" key="9">
    <source>
        <dbReference type="Proteomes" id="UP000245119"/>
    </source>
</evidence>
<sequence>MATRKQKEKNANKTGEQPATREVPLRQSPRKRAMIGLAVGHSEKPMRSLDVLAKVASDELETEPQTYRTSSRTPKEGQKSAQENSKHVKKEDGQTVSKKSSLQEKSPKKGTGGNVETAETTIKEEEAQSKKLPKKVTKRSIQSLEEVTLEHIIHLSTRSIFSLFADLTSDEIKRLYTYHCFLMPDKCQEQFSSFGNETRARIQMMKHLDGHIHTLTERANDPNAKEEFIAIPLRVRRKKETEAAKKKKRPALATTEPTSSKKRKTKAKFTSLKSSKSSDKESGNDSSEEEKTPMNEPQSSASGSQDSEKSKSKKTKSSSEIGQGQKKGNKRQIQKQSSVDKSAEESQITLGDNAKEAEKKSASLAEGNVPATASGTKQQRKKSSKSPPIKSQEDTAQTMPESPSENVQHVAAEKLAQVQPFLDHSYTSVCGKKPGWHSVYEGNDDSEDDGDISDSSSSTSAQSQGSGLSVPILPLSHVSGGEVPMVSVEEIVPRKMNTVAAVTVAGPSSEDTGHSGEKPYPPMPKSLLATRGRLAVPEEDHSASEVEECVASPKRRKKVATFSRAQRESPADWEKRVALRCIRELKGRKKDDKMTLVCKICKDKSFTAGATLMYHYRSHAGIKPFQCLICKTTFTRQHSLNYHMLIHNNLSRFNCKDCGRKFRHPSHFKEEFLKVRTKPYKKTPSETSGASGQVQTAHSAAPFQPKSRKIKTTSTITSVSAIPPATMTAAAAIPSAVQATAFFTISPAAFNGAQAVIKTEMQYAPQEETTDSSEREEDSEPVYLPIGIVER</sequence>
<feature type="region of interest" description="Disordered" evidence="6">
    <location>
        <begin position="505"/>
        <end position="524"/>
    </location>
</feature>
<feature type="compositionally biased region" description="Polar residues" evidence="6">
    <location>
        <begin position="334"/>
        <end position="350"/>
    </location>
</feature>
<dbReference type="SUPFAM" id="SSF57667">
    <property type="entry name" value="beta-beta-alpha zinc fingers"/>
    <property type="match status" value="1"/>
</dbReference>
<keyword evidence="2" id="KW-0677">Repeat</keyword>
<feature type="compositionally biased region" description="Polar residues" evidence="6">
    <location>
        <begin position="63"/>
        <end position="72"/>
    </location>
</feature>
<dbReference type="GO" id="GO:0005634">
    <property type="term" value="C:nucleus"/>
    <property type="evidence" value="ECO:0007669"/>
    <property type="project" value="TreeGrafter"/>
</dbReference>
<feature type="compositionally biased region" description="Acidic residues" evidence="6">
    <location>
        <begin position="442"/>
        <end position="452"/>
    </location>
</feature>
<reference evidence="8 9" key="1">
    <citation type="submission" date="2018-04" db="EMBL/GenBank/DDBJ databases">
        <title>The genome of golden apple snail Pomacea canaliculata provides insight into stress tolerance and invasive adaptation.</title>
        <authorList>
            <person name="Liu C."/>
            <person name="Liu B."/>
            <person name="Ren Y."/>
            <person name="Zhang Y."/>
            <person name="Wang H."/>
            <person name="Li S."/>
            <person name="Jiang F."/>
            <person name="Yin L."/>
            <person name="Zhang G."/>
            <person name="Qian W."/>
            <person name="Fan W."/>
        </authorList>
    </citation>
    <scope>NUCLEOTIDE SEQUENCE [LARGE SCALE GENOMIC DNA]</scope>
    <source>
        <strain evidence="8">SZHN2017</strain>
        <tissue evidence="8">Muscle</tissue>
    </source>
</reference>
<dbReference type="FunFam" id="3.30.160.60:FF:000264">
    <property type="entry name" value="Zinc finger protein 236"/>
    <property type="match status" value="1"/>
</dbReference>
<dbReference type="AlphaFoldDB" id="A0A2T7NYU1"/>
<dbReference type="Pfam" id="PF00096">
    <property type="entry name" value="zf-C2H2"/>
    <property type="match status" value="1"/>
</dbReference>
<dbReference type="GO" id="GO:0043565">
    <property type="term" value="F:sequence-specific DNA binding"/>
    <property type="evidence" value="ECO:0007669"/>
    <property type="project" value="TreeGrafter"/>
</dbReference>
<feature type="domain" description="C2H2-type" evidence="7">
    <location>
        <begin position="596"/>
        <end position="624"/>
    </location>
</feature>
<dbReference type="Gene3D" id="3.30.160.60">
    <property type="entry name" value="Classic Zinc Finger"/>
    <property type="match status" value="2"/>
</dbReference>
<evidence type="ECO:0000256" key="6">
    <source>
        <dbReference type="SAM" id="MobiDB-lite"/>
    </source>
</evidence>
<feature type="region of interest" description="Disordered" evidence="6">
    <location>
        <begin position="762"/>
        <end position="791"/>
    </location>
</feature>
<gene>
    <name evidence="8" type="ORF">C0Q70_14002</name>
</gene>
<feature type="compositionally biased region" description="Polar residues" evidence="6">
    <location>
        <begin position="685"/>
        <end position="698"/>
    </location>
</feature>
<dbReference type="PROSITE" id="PS50157">
    <property type="entry name" value="ZINC_FINGER_C2H2_2"/>
    <property type="match status" value="2"/>
</dbReference>
<feature type="compositionally biased region" description="Polar residues" evidence="6">
    <location>
        <begin position="394"/>
        <end position="407"/>
    </location>
</feature>
<evidence type="ECO:0000256" key="3">
    <source>
        <dbReference type="ARBA" id="ARBA00022771"/>
    </source>
</evidence>
<keyword evidence="9" id="KW-1185">Reference proteome</keyword>
<keyword evidence="4" id="KW-0862">Zinc</keyword>
<keyword evidence="3 5" id="KW-0863">Zinc-finger</keyword>
<organism evidence="8 9">
    <name type="scientific">Pomacea canaliculata</name>
    <name type="common">Golden apple snail</name>
    <dbReference type="NCBI Taxonomy" id="400727"/>
    <lineage>
        <taxon>Eukaryota</taxon>
        <taxon>Metazoa</taxon>
        <taxon>Spiralia</taxon>
        <taxon>Lophotrochozoa</taxon>
        <taxon>Mollusca</taxon>
        <taxon>Gastropoda</taxon>
        <taxon>Caenogastropoda</taxon>
        <taxon>Architaenioglossa</taxon>
        <taxon>Ampullarioidea</taxon>
        <taxon>Ampullariidae</taxon>
        <taxon>Pomacea</taxon>
    </lineage>
</organism>
<feature type="compositionally biased region" description="Basic and acidic residues" evidence="6">
    <location>
        <begin position="73"/>
        <end position="93"/>
    </location>
</feature>
<dbReference type="GO" id="GO:0008270">
    <property type="term" value="F:zinc ion binding"/>
    <property type="evidence" value="ECO:0007669"/>
    <property type="project" value="UniProtKB-KW"/>
</dbReference>
<protein>
    <recommendedName>
        <fullName evidence="7">C2H2-type domain-containing protein</fullName>
    </recommendedName>
</protein>
<feature type="region of interest" description="Disordered" evidence="6">
    <location>
        <begin position="426"/>
        <end position="473"/>
    </location>
</feature>
<dbReference type="OrthoDB" id="3533395at2759"/>
<accession>A0A2T7NYU1</accession>
<feature type="domain" description="C2H2-type" evidence="7">
    <location>
        <begin position="625"/>
        <end position="652"/>
    </location>
</feature>
<evidence type="ECO:0000259" key="7">
    <source>
        <dbReference type="PROSITE" id="PS50157"/>
    </source>
</evidence>
<feature type="region of interest" description="Disordered" evidence="6">
    <location>
        <begin position="1"/>
        <end position="137"/>
    </location>
</feature>
<feature type="compositionally biased region" description="Acidic residues" evidence="6">
    <location>
        <begin position="768"/>
        <end position="780"/>
    </location>
</feature>
<dbReference type="EMBL" id="PZQS01000008">
    <property type="protein sequence ID" value="PVD26331.1"/>
    <property type="molecule type" value="Genomic_DNA"/>
</dbReference>
<keyword evidence="1" id="KW-0479">Metal-binding</keyword>
<dbReference type="Proteomes" id="UP000245119">
    <property type="component" value="Linkage Group LG8"/>
</dbReference>
<evidence type="ECO:0000256" key="4">
    <source>
        <dbReference type="ARBA" id="ARBA00022833"/>
    </source>
</evidence>
<dbReference type="PROSITE" id="PS00028">
    <property type="entry name" value="ZINC_FINGER_C2H2_1"/>
    <property type="match status" value="1"/>
</dbReference>
<dbReference type="GO" id="GO:0000981">
    <property type="term" value="F:DNA-binding transcription factor activity, RNA polymerase II-specific"/>
    <property type="evidence" value="ECO:0007669"/>
    <property type="project" value="TreeGrafter"/>
</dbReference>
<name>A0A2T7NYU1_POMCA</name>
<feature type="compositionally biased region" description="Basic and acidic residues" evidence="6">
    <location>
        <begin position="276"/>
        <end position="293"/>
    </location>
</feature>
<dbReference type="PANTHER" id="PTHR24408:SF61">
    <property type="entry name" value="E3 SUMO-PROTEIN LIGASE ZNF451"/>
    <property type="match status" value="1"/>
</dbReference>
<dbReference type="InterPro" id="IPR036236">
    <property type="entry name" value="Znf_C2H2_sf"/>
</dbReference>
<proteinExistence type="predicted"/>
<evidence type="ECO:0000256" key="1">
    <source>
        <dbReference type="ARBA" id="ARBA00022723"/>
    </source>
</evidence>